<evidence type="ECO:0000256" key="3">
    <source>
        <dbReference type="ARBA" id="ARBA00022679"/>
    </source>
</evidence>
<evidence type="ECO:0000313" key="7">
    <source>
        <dbReference type="Proteomes" id="UP000617355"/>
    </source>
</evidence>
<evidence type="ECO:0000313" key="6">
    <source>
        <dbReference type="EMBL" id="GGD22251.1"/>
    </source>
</evidence>
<name>A0ABQ1QDQ8_9RHOB</name>
<organism evidence="6 7">
    <name type="scientific">Sinisalibacter lacisalsi</name>
    <dbReference type="NCBI Taxonomy" id="1526570"/>
    <lineage>
        <taxon>Bacteria</taxon>
        <taxon>Pseudomonadati</taxon>
        <taxon>Pseudomonadota</taxon>
        <taxon>Alphaproteobacteria</taxon>
        <taxon>Rhodobacterales</taxon>
        <taxon>Roseobacteraceae</taxon>
        <taxon>Sinisalibacter</taxon>
    </lineage>
</organism>
<dbReference type="Proteomes" id="UP000617355">
    <property type="component" value="Unassembled WGS sequence"/>
</dbReference>
<evidence type="ECO:0000256" key="2">
    <source>
        <dbReference type="ARBA" id="ARBA00022603"/>
    </source>
</evidence>
<dbReference type="EMBL" id="BMGI01000001">
    <property type="protein sequence ID" value="GGD22251.1"/>
    <property type="molecule type" value="Genomic_DNA"/>
</dbReference>
<dbReference type="CDD" id="cd02440">
    <property type="entry name" value="AdoMet_MTases"/>
    <property type="match status" value="1"/>
</dbReference>
<accession>A0ABQ1QDQ8</accession>
<dbReference type="Pfam" id="PF02353">
    <property type="entry name" value="CMAS"/>
    <property type="match status" value="1"/>
</dbReference>
<dbReference type="PANTHER" id="PTHR43667">
    <property type="entry name" value="CYCLOPROPANE-FATTY-ACYL-PHOSPHOLIPID SYNTHASE"/>
    <property type="match status" value="1"/>
</dbReference>
<keyword evidence="3" id="KW-0808">Transferase</keyword>
<keyword evidence="2" id="KW-0489">Methyltransferase</keyword>
<dbReference type="PIRSF" id="PIRSF003085">
    <property type="entry name" value="CMAS"/>
    <property type="match status" value="1"/>
</dbReference>
<comment type="caution">
    <text evidence="6">The sequence shown here is derived from an EMBL/GenBank/DDBJ whole genome shotgun (WGS) entry which is preliminary data.</text>
</comment>
<dbReference type="RefSeq" id="WP_188525882.1">
    <property type="nucleotide sequence ID" value="NZ_BMGI01000001.1"/>
</dbReference>
<keyword evidence="4" id="KW-0949">S-adenosyl-L-methionine</keyword>
<dbReference type="SUPFAM" id="SSF53335">
    <property type="entry name" value="S-adenosyl-L-methionine-dependent methyltransferases"/>
    <property type="match status" value="1"/>
</dbReference>
<reference evidence="7" key="1">
    <citation type="journal article" date="2019" name="Int. J. Syst. Evol. Microbiol.">
        <title>The Global Catalogue of Microorganisms (GCM) 10K type strain sequencing project: providing services to taxonomists for standard genome sequencing and annotation.</title>
        <authorList>
            <consortium name="The Broad Institute Genomics Platform"/>
            <consortium name="The Broad Institute Genome Sequencing Center for Infectious Disease"/>
            <person name="Wu L."/>
            <person name="Ma J."/>
        </authorList>
    </citation>
    <scope>NUCLEOTIDE SEQUENCE [LARGE SCALE GENOMIC DNA]</scope>
    <source>
        <strain evidence="7">CGMCC 1.12922</strain>
    </source>
</reference>
<keyword evidence="7" id="KW-1185">Reference proteome</keyword>
<dbReference type="InterPro" id="IPR003333">
    <property type="entry name" value="CMAS"/>
</dbReference>
<dbReference type="InterPro" id="IPR029063">
    <property type="entry name" value="SAM-dependent_MTases_sf"/>
</dbReference>
<dbReference type="InterPro" id="IPR050723">
    <property type="entry name" value="CFA/CMAS"/>
</dbReference>
<dbReference type="Gene3D" id="3.40.50.150">
    <property type="entry name" value="Vaccinia Virus protein VP39"/>
    <property type="match status" value="1"/>
</dbReference>
<sequence>MSLISDRVKRDFLATCERITRGSLTVRTPEGGVYHFGTGTPQAELQINDWAAITATAARGDIGFGEAYVAGLWDSPSIQALTELVLLNYEEFEGYANATFWNTLKFRLVDRLLRANSKRGASRNIRAHYDVGNEFYQAWLDPSMTYSSALYTEGDDDLNRAQLRKYDRILSRLSDAGERVLEIGCGWGGFAERATEAGRHVTGLTISPSQKGYADARLDGRAEIRLQDYREAGGKFDNIVSIEMIEAVGERYWPTYFATIRDRLAEGGRAVIQAITVPDDYFPIYRKNSDYIRQYTFPGGMLLSDAVIREQAGRAGLKVKDSFAFGKDYARTCETWAARLEAAKPRLSMLGYEGPFLRNWRYYLEICAASFATDQTDVVQVELTHA</sequence>
<gene>
    <name evidence="6" type="primary">ufaM</name>
    <name evidence="6" type="ORF">GCM10011358_03440</name>
</gene>
<evidence type="ECO:0000256" key="4">
    <source>
        <dbReference type="ARBA" id="ARBA00022691"/>
    </source>
</evidence>
<proteinExistence type="inferred from homology"/>
<evidence type="ECO:0000256" key="5">
    <source>
        <dbReference type="ARBA" id="ARBA00023098"/>
    </source>
</evidence>
<dbReference type="PANTHER" id="PTHR43667:SF2">
    <property type="entry name" value="FATTY ACID C-METHYL TRANSFERASE"/>
    <property type="match status" value="1"/>
</dbReference>
<keyword evidence="5" id="KW-0443">Lipid metabolism</keyword>
<comment type="similarity">
    <text evidence="1">Belongs to the CFA/CMAS family.</text>
</comment>
<protein>
    <submittedName>
        <fullName evidence="6">Cyclopropane-fatty-acyl-phospholipid synthase</fullName>
    </submittedName>
</protein>
<evidence type="ECO:0000256" key="1">
    <source>
        <dbReference type="ARBA" id="ARBA00010815"/>
    </source>
</evidence>